<evidence type="ECO:0000313" key="7">
    <source>
        <dbReference type="EMBL" id="OAE23051.1"/>
    </source>
</evidence>
<dbReference type="PANTHER" id="PTHR21060">
    <property type="entry name" value="ACETATE KINASE"/>
    <property type="match status" value="1"/>
</dbReference>
<dbReference type="Gene3D" id="3.30.420.40">
    <property type="match status" value="2"/>
</dbReference>
<keyword evidence="8" id="KW-1185">Reference proteome</keyword>
<name>A0A176VRW3_MARPO</name>
<dbReference type="InterPro" id="IPR004372">
    <property type="entry name" value="Ac/propionate_kinase"/>
</dbReference>
<proteinExistence type="inferred from homology"/>
<keyword evidence="3 5" id="KW-0418">Kinase</keyword>
<dbReference type="GO" id="GO:0000287">
    <property type="term" value="F:magnesium ion binding"/>
    <property type="evidence" value="ECO:0007669"/>
    <property type="project" value="UniProtKB-UniRule"/>
</dbReference>
<evidence type="ECO:0000313" key="9">
    <source>
        <dbReference type="Proteomes" id="UP001162541"/>
    </source>
</evidence>
<feature type="site" description="Transition state stabilizer" evidence="5">
    <location>
        <position position="182"/>
    </location>
</feature>
<dbReference type="Proteomes" id="UP001162541">
    <property type="component" value="Chromosome 1"/>
</dbReference>
<dbReference type="EMBL" id="LVLJ01002954">
    <property type="protein sequence ID" value="OAE23051.1"/>
    <property type="molecule type" value="Genomic_DNA"/>
</dbReference>
<comment type="similarity">
    <text evidence="5">Belongs to the acetokinase family.</text>
</comment>
<protein>
    <recommendedName>
        <fullName evidence="5">Probable acetate kinase</fullName>
        <ecNumber evidence="5">2.7.2.1</ecNumber>
    </recommendedName>
    <alternativeName>
        <fullName evidence="5">Acetokinase</fullName>
    </alternativeName>
</protein>
<reference evidence="7 8" key="1">
    <citation type="submission" date="2016-03" db="EMBL/GenBank/DDBJ databases">
        <title>Mechanisms controlling the formation of the plant cell surface in tip-growing cells are functionally conserved among land plants.</title>
        <authorList>
            <person name="Honkanen S."/>
            <person name="Jones V.A."/>
            <person name="Morieri G."/>
            <person name="Champion C."/>
            <person name="Hetherington A.J."/>
            <person name="Kelly S."/>
            <person name="Saint-Marcoux D."/>
            <person name="Proust H."/>
            <person name="Prescott H."/>
            <person name="Dolan L."/>
        </authorList>
    </citation>
    <scope>NUCLEOTIDE SEQUENCE [LARGE SCALE GENOMIC DNA]</scope>
    <source>
        <strain evidence="8">cv. Tak-1 and cv. Tak-2</strain>
        <tissue evidence="7">Whole gametophyte</tissue>
    </source>
</reference>
<dbReference type="EC" id="2.7.2.1" evidence="5"/>
<evidence type="ECO:0000256" key="2">
    <source>
        <dbReference type="ARBA" id="ARBA00022741"/>
    </source>
</evidence>
<dbReference type="SUPFAM" id="SSF53067">
    <property type="entry name" value="Actin-like ATPase domain"/>
    <property type="match status" value="2"/>
</dbReference>
<dbReference type="PIRSF" id="PIRSF000722">
    <property type="entry name" value="Acetate_prop_kin"/>
    <property type="match status" value="1"/>
</dbReference>
<sequence length="407" mass="43962">MAASRAVLVLNTGSSSIKYALYNMGKSASCVYQGLVEGIGTPKSSITHKNLQTVQDVRLQGLDVGDHKVGLKKVVELLRLGDGPSTNIYAVGHRVVHGGEALTKPSIINSEVKSAIDRASPLAPLHNPPSLQGINVAEELFHCPQVAVFDTAFHSTLPPHAYMYALPYKFYEELGIRRYGFHGTSYRYLLGRASEMLKKPKEEVNIILFHLGAGASMAVVKQGICVDTTMGVTPLEGLVMATRCGDVDAAVVDILGAQRGMEMGDVVNVMNKQSGLFGLCGDKDMRTIIQAAKNGSERHALALKVFVHRIRKYLGAYMVQLGGDVDALVFSAGIGEASGQIRGLICEGLQSFGIELDEQENKDGHVPAKEIQSRSSKIKVLVIPTDEELSIAQQTMEVVESHSHVRL</sequence>
<gene>
    <name evidence="7" type="ORF">AXG93_4537s1030</name>
    <name evidence="6" type="ORF">Mp_1g13900</name>
</gene>
<feature type="site" description="Transition state stabilizer" evidence="5">
    <location>
        <position position="243"/>
    </location>
</feature>
<evidence type="ECO:0000256" key="1">
    <source>
        <dbReference type="ARBA" id="ARBA00022679"/>
    </source>
</evidence>
<keyword evidence="5" id="KW-0460">Magnesium</keyword>
<evidence type="ECO:0000313" key="8">
    <source>
        <dbReference type="Proteomes" id="UP000077202"/>
    </source>
</evidence>
<dbReference type="AlphaFoldDB" id="A0A176VRW3"/>
<accession>A0A176VRW3</accession>
<comment type="pathway">
    <text evidence="5">Metabolic intermediate biosynthesis; acetyl-CoA biosynthesis; acetyl-CoA from acetate: step 1/2.</text>
</comment>
<dbReference type="PRINTS" id="PR00471">
    <property type="entry name" value="ACETATEKNASE"/>
</dbReference>
<feature type="binding site" evidence="5">
    <location>
        <begin position="284"/>
        <end position="286"/>
    </location>
    <ligand>
        <name>ATP</name>
        <dbReference type="ChEBI" id="CHEBI:30616"/>
    </ligand>
</feature>
<dbReference type="GO" id="GO:0005524">
    <property type="term" value="F:ATP binding"/>
    <property type="evidence" value="ECO:0007669"/>
    <property type="project" value="UniProtKB-KW"/>
</dbReference>
<keyword evidence="5" id="KW-0479">Metal-binding</keyword>
<dbReference type="GO" id="GO:0006085">
    <property type="term" value="P:acetyl-CoA biosynthetic process"/>
    <property type="evidence" value="ECO:0007669"/>
    <property type="project" value="UniProtKB-UniRule"/>
</dbReference>
<reference evidence="9" key="3">
    <citation type="journal article" date="2020" name="Curr. Biol.">
        <title>Chromatin organization in early land plants reveals an ancestral association between H3K27me3, transposons, and constitutive heterochromatin.</title>
        <authorList>
            <person name="Montgomery S.A."/>
            <person name="Tanizawa Y."/>
            <person name="Galik B."/>
            <person name="Wang N."/>
            <person name="Ito T."/>
            <person name="Mochizuki T."/>
            <person name="Akimcheva S."/>
            <person name="Bowman J.L."/>
            <person name="Cognat V."/>
            <person name="Marechal-Drouard L."/>
            <person name="Ekker H."/>
            <person name="Hong S.F."/>
            <person name="Kohchi T."/>
            <person name="Lin S.S."/>
            <person name="Liu L.D."/>
            <person name="Nakamura Y."/>
            <person name="Valeeva L.R."/>
            <person name="Shakirov E.V."/>
            <person name="Shippen D.E."/>
            <person name="Wei W.L."/>
            <person name="Yagura M."/>
            <person name="Yamaoka S."/>
            <person name="Yamato K.T."/>
            <person name="Liu C."/>
            <person name="Berger F."/>
        </authorList>
    </citation>
    <scope>NUCLEOTIDE SEQUENCE [LARGE SCALE GENOMIC DNA]</scope>
    <source>
        <strain evidence="9">Tak-1</strain>
    </source>
</reference>
<dbReference type="EMBL" id="AP019866">
    <property type="protein sequence ID" value="BBM98485.1"/>
    <property type="molecule type" value="Genomic_DNA"/>
</dbReference>
<dbReference type="HAMAP" id="MF_00020">
    <property type="entry name" value="Acetate_kinase"/>
    <property type="match status" value="1"/>
</dbReference>
<dbReference type="PROSITE" id="PS01076">
    <property type="entry name" value="ACETATE_KINASE_2"/>
    <property type="match status" value="1"/>
</dbReference>
<dbReference type="NCBIfam" id="TIGR00016">
    <property type="entry name" value="ackA"/>
    <property type="match status" value="1"/>
</dbReference>
<evidence type="ECO:0000313" key="6">
    <source>
        <dbReference type="EMBL" id="BBM98484.1"/>
    </source>
</evidence>
<dbReference type="InterPro" id="IPR023865">
    <property type="entry name" value="Aliphatic_acid_kinase_CS"/>
</dbReference>
<dbReference type="EMBL" id="AP019866">
    <property type="protein sequence ID" value="BBM98484.1"/>
    <property type="molecule type" value="Genomic_DNA"/>
</dbReference>
<feature type="active site" description="Proton donor/acceptor" evidence="5">
    <location>
        <position position="150"/>
    </location>
</feature>
<evidence type="ECO:0000256" key="5">
    <source>
        <dbReference type="HAMAP-Rule" id="MF_03131"/>
    </source>
</evidence>
<comment type="caution">
    <text evidence="5">Lacks conserved residue(s) required for the propagation of feature annotation.</text>
</comment>
<evidence type="ECO:0000256" key="3">
    <source>
        <dbReference type="ARBA" id="ARBA00022777"/>
    </source>
</evidence>
<keyword evidence="4 5" id="KW-0067">ATP-binding</keyword>
<dbReference type="Proteomes" id="UP000077202">
    <property type="component" value="Unassembled WGS sequence"/>
</dbReference>
<dbReference type="GO" id="GO:0008776">
    <property type="term" value="F:acetate kinase activity"/>
    <property type="evidence" value="ECO:0007669"/>
    <property type="project" value="UniProtKB-UniRule"/>
</dbReference>
<dbReference type="Pfam" id="PF00871">
    <property type="entry name" value="Acetate_kinase"/>
    <property type="match status" value="1"/>
</dbReference>
<comment type="cofactor">
    <cofactor evidence="5">
        <name>Mg(2+)</name>
        <dbReference type="ChEBI" id="CHEBI:18420"/>
    </cofactor>
</comment>
<feature type="binding site" evidence="5">
    <location>
        <position position="387"/>
    </location>
    <ligand>
        <name>Mg(2+)</name>
        <dbReference type="ChEBI" id="CHEBI:18420"/>
    </ligand>
</feature>
<feature type="binding site" evidence="5">
    <location>
        <position position="11"/>
    </location>
    <ligand>
        <name>Mg(2+)</name>
        <dbReference type="ChEBI" id="CHEBI:18420"/>
    </ligand>
</feature>
<feature type="binding site" evidence="5">
    <location>
        <position position="94"/>
    </location>
    <ligand>
        <name>substrate</name>
    </ligand>
</feature>
<dbReference type="PROSITE" id="PS01075">
    <property type="entry name" value="ACETATE_KINASE_1"/>
    <property type="match status" value="1"/>
</dbReference>
<comment type="catalytic activity">
    <reaction evidence="5">
        <text>acetate + ATP = acetyl phosphate + ADP</text>
        <dbReference type="Rhea" id="RHEA:11352"/>
        <dbReference type="ChEBI" id="CHEBI:22191"/>
        <dbReference type="ChEBI" id="CHEBI:30089"/>
        <dbReference type="ChEBI" id="CHEBI:30616"/>
        <dbReference type="ChEBI" id="CHEBI:456216"/>
        <dbReference type="EC" id="2.7.2.1"/>
    </reaction>
</comment>
<dbReference type="UniPathway" id="UPA00340">
    <property type="reaction ID" value="UER00458"/>
</dbReference>
<dbReference type="PANTHER" id="PTHR21060:SF15">
    <property type="entry name" value="ACETATE KINASE-RELATED"/>
    <property type="match status" value="1"/>
</dbReference>
<dbReference type="GO" id="GO:0006083">
    <property type="term" value="P:acetate metabolic process"/>
    <property type="evidence" value="ECO:0007669"/>
    <property type="project" value="TreeGrafter"/>
</dbReference>
<organism evidence="7 8">
    <name type="scientific">Marchantia polymorpha subsp. ruderalis</name>
    <dbReference type="NCBI Taxonomy" id="1480154"/>
    <lineage>
        <taxon>Eukaryota</taxon>
        <taxon>Viridiplantae</taxon>
        <taxon>Streptophyta</taxon>
        <taxon>Embryophyta</taxon>
        <taxon>Marchantiophyta</taxon>
        <taxon>Marchantiopsida</taxon>
        <taxon>Marchantiidae</taxon>
        <taxon>Marchantiales</taxon>
        <taxon>Marchantiaceae</taxon>
        <taxon>Marchantia</taxon>
    </lineage>
</organism>
<reference evidence="6" key="2">
    <citation type="journal article" date="2019" name="Curr. Biol.">
        <title>Chromatin organization in early land plants reveals an ancestral association between H3K27me3, transposons, and constitutive heterochromatin.</title>
        <authorList>
            <person name="Montgomery S.A."/>
            <person name="Tanizawa Y."/>
            <person name="Galik B."/>
            <person name="Wang N."/>
            <person name="Ito T."/>
            <person name="Mochizuki T."/>
            <person name="Akimcheva S."/>
            <person name="Bowman J."/>
            <person name="Cognat V."/>
            <person name="Drouard L."/>
            <person name="Ekker H."/>
            <person name="Houng S."/>
            <person name="Kohchi T."/>
            <person name="Lin S."/>
            <person name="Liu L.D."/>
            <person name="Nakamura Y."/>
            <person name="Valeeva L.R."/>
            <person name="Shakirov E.V."/>
            <person name="Shippen D.E."/>
            <person name="Wei W."/>
            <person name="Yagura M."/>
            <person name="Yamaoka S."/>
            <person name="Yamato K.T."/>
            <person name="Liu C."/>
            <person name="Berger F."/>
        </authorList>
    </citation>
    <scope>NUCLEOTIDE SEQUENCE [LARGE SCALE GENOMIC DNA]</scope>
    <source>
        <strain evidence="6">Tak-1</strain>
    </source>
</reference>
<keyword evidence="2 5" id="KW-0547">Nucleotide-binding</keyword>
<evidence type="ECO:0000256" key="4">
    <source>
        <dbReference type="ARBA" id="ARBA00022840"/>
    </source>
</evidence>
<dbReference type="InterPro" id="IPR043129">
    <property type="entry name" value="ATPase_NBD"/>
</dbReference>
<keyword evidence="1 5" id="KW-0808">Transferase</keyword>
<dbReference type="InterPro" id="IPR000890">
    <property type="entry name" value="Aliphatic_acid_kin_short-chain"/>
</dbReference>
<dbReference type="CDD" id="cd24010">
    <property type="entry name" value="ASKHA_NBD_AcK_PK"/>
    <property type="match status" value="1"/>
</dbReference>
<feature type="binding site" evidence="5">
    <location>
        <position position="18"/>
    </location>
    <ligand>
        <name>ATP</name>
        <dbReference type="ChEBI" id="CHEBI:30616"/>
    </ligand>
</feature>
<feature type="binding site" evidence="5">
    <location>
        <begin position="210"/>
        <end position="214"/>
    </location>
    <ligand>
        <name>ATP</name>
        <dbReference type="ChEBI" id="CHEBI:30616"/>
    </ligand>
</feature>